<dbReference type="VEuPathDB" id="FungiDB:TREMEDRAFT_59976"/>
<dbReference type="GO" id="GO:0005783">
    <property type="term" value="C:endoplasmic reticulum"/>
    <property type="evidence" value="ECO:0007669"/>
    <property type="project" value="TreeGrafter"/>
</dbReference>
<comment type="similarity">
    <text evidence="9">Belongs to the DHHC palmitoyltransferase family. PFA5 subfamily.</text>
</comment>
<keyword evidence="2" id="KW-0808">Transferase</keyword>
<evidence type="ECO:0000256" key="12">
    <source>
        <dbReference type="ARBA" id="ARBA00048048"/>
    </source>
</evidence>
<feature type="compositionally biased region" description="Polar residues" evidence="14">
    <location>
        <begin position="259"/>
        <end position="277"/>
    </location>
</feature>
<feature type="transmembrane region" description="Helical" evidence="15">
    <location>
        <begin position="440"/>
        <end position="458"/>
    </location>
</feature>
<name>A0A4Q1BMZ1_TREME</name>
<comment type="subcellular location">
    <subcellularLocation>
        <location evidence="1">Membrane</location>
        <topology evidence="1">Multi-pass membrane protein</topology>
    </subcellularLocation>
</comment>
<evidence type="ECO:0000259" key="16">
    <source>
        <dbReference type="Pfam" id="PF01529"/>
    </source>
</evidence>
<evidence type="ECO:0000256" key="5">
    <source>
        <dbReference type="ARBA" id="ARBA00023136"/>
    </source>
</evidence>
<keyword evidence="5 15" id="KW-0472">Membrane</keyword>
<evidence type="ECO:0000256" key="2">
    <source>
        <dbReference type="ARBA" id="ARBA00022679"/>
    </source>
</evidence>
<dbReference type="GO" id="GO:0016020">
    <property type="term" value="C:membrane"/>
    <property type="evidence" value="ECO:0007669"/>
    <property type="project" value="UniProtKB-SubCell"/>
</dbReference>
<dbReference type="PROSITE" id="PS50216">
    <property type="entry name" value="DHHC"/>
    <property type="match status" value="1"/>
</dbReference>
<comment type="catalytic activity">
    <reaction evidence="12">
        <text>L-cysteinyl-[protein] + hexadecanoyl-CoA = S-hexadecanoyl-L-cysteinyl-[protein] + CoA</text>
        <dbReference type="Rhea" id="RHEA:36683"/>
        <dbReference type="Rhea" id="RHEA-COMP:10131"/>
        <dbReference type="Rhea" id="RHEA-COMP:11032"/>
        <dbReference type="ChEBI" id="CHEBI:29950"/>
        <dbReference type="ChEBI" id="CHEBI:57287"/>
        <dbReference type="ChEBI" id="CHEBI:57379"/>
        <dbReference type="ChEBI" id="CHEBI:74151"/>
        <dbReference type="EC" id="2.3.1.225"/>
    </reaction>
</comment>
<dbReference type="Pfam" id="PF01529">
    <property type="entry name" value="DHHC"/>
    <property type="match status" value="1"/>
</dbReference>
<organism evidence="17 18">
    <name type="scientific">Tremella mesenterica</name>
    <name type="common">Jelly fungus</name>
    <dbReference type="NCBI Taxonomy" id="5217"/>
    <lineage>
        <taxon>Eukaryota</taxon>
        <taxon>Fungi</taxon>
        <taxon>Dikarya</taxon>
        <taxon>Basidiomycota</taxon>
        <taxon>Agaricomycotina</taxon>
        <taxon>Tremellomycetes</taxon>
        <taxon>Tremellales</taxon>
        <taxon>Tremellaceae</taxon>
        <taxon>Tremella</taxon>
    </lineage>
</organism>
<feature type="transmembrane region" description="Helical" evidence="15">
    <location>
        <begin position="470"/>
        <end position="493"/>
    </location>
</feature>
<feature type="compositionally biased region" description="Basic and acidic residues" evidence="14">
    <location>
        <begin position="1177"/>
        <end position="1190"/>
    </location>
</feature>
<feature type="region of interest" description="Disordered" evidence="14">
    <location>
        <begin position="1159"/>
        <end position="1190"/>
    </location>
</feature>
<evidence type="ECO:0000256" key="4">
    <source>
        <dbReference type="ARBA" id="ARBA00022989"/>
    </source>
</evidence>
<keyword evidence="4 15" id="KW-1133">Transmembrane helix</keyword>
<evidence type="ECO:0000256" key="10">
    <source>
        <dbReference type="ARBA" id="ARBA00039742"/>
    </source>
</evidence>
<dbReference type="AlphaFoldDB" id="A0A4Q1BMZ1"/>
<reference evidence="17 18" key="1">
    <citation type="submission" date="2016-06" db="EMBL/GenBank/DDBJ databases">
        <title>Evolution of pathogenesis and genome organization in the Tremellales.</title>
        <authorList>
            <person name="Cuomo C."/>
            <person name="Litvintseva A."/>
            <person name="Heitman J."/>
            <person name="Chen Y."/>
            <person name="Sun S."/>
            <person name="Springer D."/>
            <person name="Dromer F."/>
            <person name="Young S."/>
            <person name="Zeng Q."/>
            <person name="Chapman S."/>
            <person name="Gujja S."/>
            <person name="Saif S."/>
            <person name="Birren B."/>
        </authorList>
    </citation>
    <scope>NUCLEOTIDE SEQUENCE [LARGE SCALE GENOMIC DNA]</scope>
    <source>
        <strain evidence="17 18">ATCC 28783</strain>
    </source>
</reference>
<keyword evidence="13" id="KW-0175">Coiled coil</keyword>
<sequence length="1190" mass="133712">MKEQGVNKISTLIQDHTRELGSTSKLSPERISLIDVSTSPERISLIDVSTSPGRLSLKDGSKMNKGMNPTGPSDQGESRNDIRNEMINLHTNDTHFDQRGSSTDKRGWNVNKEDKHLEKRLVTGAGKDKGKKDNWLLRKFMVIILLGLSIWVFYVVVGRICAKSIQRRGRFSRAAGVGILIGFVVLWLMNMWNYLKITLTGPGFARDYVEKTPPPKIPEQTWHTGQPWPPFNPSIRPQNSPDTQFPPPPAQSFPISLPLGSTSRTEPSGTVDSSAPDPSTLAPAINIATELVGHPGQRSSSATLTGPTLASLKTDMVSHPIGDGVNQDPESRPIAEKRIVSGSSAPSRVADDIEQRSGGSRQKRRGWGKEELTDWREVRRPVPTVNVGPRWCQYCEIVKPERTHHCRHCGTCVLAFDHHCLWIGQCVGWQNHKFFMNFNFWGLLFNSYTLGVLIAYAAKASEQDGEVIALAIITAIFSMFTFTMLLTHLHLILTGRTTVESFAGRDQMEEENRILQIEYGMFWHNSEKKKVRRRWKEEFGGVSVDQRWKVGTNRERWEMKMGKRWWEWIFPVGRSTGDGTHFEQNPHFGPNDIISSMTETDCHTSISLRLSSSCTTERDGMVGLQEDDRKSVAISLTLCAISSALLPIPTECSAWYGQPGMETARTKSITRWMKGDGEGRNMAKCLGALHRSPQDWTTYNGYLREATQLCHAISGKREAEIARQTYVNATLEKIALLNLMKQNEESRATRESRLVSDLSEKLQTMQSTNQAAENALRDLNTQTVMQEDNLLLLSTALEDLEVGKIALWRNMEQDARAVQEKLFNGIERAWENILQTRVRELGEDLRLVTQEHSDELSATKMSMEGHLKQAFSDTWERQHQLSEMIMRNTDNLRLEMLALSTMTGETFLNMRDIQTISQDLHPTLISAVSNALELKSVHSELLTSLHNSASESKALSQLVSTFHESINDTLSSLSVWKKDLLSQKKRWFGPITLFSGPALFNPQLGNISKPNLAVLSHLLTWVINIISSLLLMCLCGAVSLLASAWLLLRTGLGTLLKNAMKTLRTDDSHEVGDIENLPQAVKLEKCLNSNTTFASIRTPSTILRTPHTLTSYLHTPPDSIPTNKIFQLDESLRKVTNGMREEITPLYPWNALQLAFTPETIPRNPPLSRKFLGRGSNGKEGRRRCVSEPP</sequence>
<keyword evidence="3 15" id="KW-0812">Transmembrane</keyword>
<comment type="caution">
    <text evidence="17">The sequence shown here is derived from an EMBL/GenBank/DDBJ whole genome shotgun (WGS) entry which is preliminary data.</text>
</comment>
<dbReference type="InterPro" id="IPR039859">
    <property type="entry name" value="PFA4/ZDH16/20/ERF2-like"/>
</dbReference>
<keyword evidence="8" id="KW-0012">Acyltransferase</keyword>
<feature type="transmembrane region" description="Helical" evidence="15">
    <location>
        <begin position="1018"/>
        <end position="1048"/>
    </location>
</feature>
<feature type="region of interest" description="Disordered" evidence="14">
    <location>
        <begin position="210"/>
        <end position="281"/>
    </location>
</feature>
<feature type="region of interest" description="Disordered" evidence="14">
    <location>
        <begin position="54"/>
        <end position="79"/>
    </location>
</feature>
<dbReference type="EMBL" id="SDIL01000035">
    <property type="protein sequence ID" value="RXK39215.1"/>
    <property type="molecule type" value="Genomic_DNA"/>
</dbReference>
<accession>A0A4Q1BMZ1</accession>
<feature type="coiled-coil region" evidence="13">
    <location>
        <begin position="755"/>
        <end position="789"/>
    </location>
</feature>
<evidence type="ECO:0000256" key="14">
    <source>
        <dbReference type="SAM" id="MobiDB-lite"/>
    </source>
</evidence>
<evidence type="ECO:0000256" key="1">
    <source>
        <dbReference type="ARBA" id="ARBA00004141"/>
    </source>
</evidence>
<evidence type="ECO:0000256" key="7">
    <source>
        <dbReference type="ARBA" id="ARBA00023288"/>
    </source>
</evidence>
<protein>
    <recommendedName>
        <fullName evidence="10">Palmitoyltransferase PFA5</fullName>
    </recommendedName>
    <alternativeName>
        <fullName evidence="11">Protein fatty acyltransferase 5</fullName>
    </alternativeName>
</protein>
<dbReference type="InParanoid" id="A0A4Q1BMZ1"/>
<dbReference type="GO" id="GO:0006612">
    <property type="term" value="P:protein targeting to membrane"/>
    <property type="evidence" value="ECO:0007669"/>
    <property type="project" value="TreeGrafter"/>
</dbReference>
<keyword evidence="7" id="KW-0449">Lipoprotein</keyword>
<feature type="region of interest" description="Disordered" evidence="14">
    <location>
        <begin position="338"/>
        <end position="369"/>
    </location>
</feature>
<feature type="transmembrane region" description="Helical" evidence="15">
    <location>
        <begin position="174"/>
        <end position="195"/>
    </location>
</feature>
<dbReference type="InterPro" id="IPR001594">
    <property type="entry name" value="Palmitoyltrfase_DHHC"/>
</dbReference>
<dbReference type="OrthoDB" id="1436450at2759"/>
<dbReference type="Proteomes" id="UP000289152">
    <property type="component" value="Unassembled WGS sequence"/>
</dbReference>
<dbReference type="GO" id="GO:0019706">
    <property type="term" value="F:protein-cysteine S-palmitoyltransferase activity"/>
    <property type="evidence" value="ECO:0007669"/>
    <property type="project" value="UniProtKB-EC"/>
</dbReference>
<feature type="domain" description="Palmitoyltransferase DHHC" evidence="16">
    <location>
        <begin position="388"/>
        <end position="502"/>
    </location>
</feature>
<evidence type="ECO:0000256" key="9">
    <source>
        <dbReference type="ARBA" id="ARBA00038298"/>
    </source>
</evidence>
<dbReference type="GO" id="GO:0005794">
    <property type="term" value="C:Golgi apparatus"/>
    <property type="evidence" value="ECO:0007669"/>
    <property type="project" value="TreeGrafter"/>
</dbReference>
<evidence type="ECO:0000256" key="3">
    <source>
        <dbReference type="ARBA" id="ARBA00022692"/>
    </source>
</evidence>
<evidence type="ECO:0000313" key="18">
    <source>
        <dbReference type="Proteomes" id="UP000289152"/>
    </source>
</evidence>
<keyword evidence="6" id="KW-0564">Palmitate</keyword>
<dbReference type="PANTHER" id="PTHR22883">
    <property type="entry name" value="ZINC FINGER DHHC DOMAIN CONTAINING PROTEIN"/>
    <property type="match status" value="1"/>
</dbReference>
<proteinExistence type="inferred from homology"/>
<gene>
    <name evidence="17" type="ORF">M231_03572</name>
</gene>
<evidence type="ECO:0000256" key="13">
    <source>
        <dbReference type="SAM" id="Coils"/>
    </source>
</evidence>
<dbReference type="PANTHER" id="PTHR22883:SF23">
    <property type="entry name" value="PALMITOYLTRANSFERASE ZDHHC6"/>
    <property type="match status" value="1"/>
</dbReference>
<evidence type="ECO:0000313" key="17">
    <source>
        <dbReference type="EMBL" id="RXK39215.1"/>
    </source>
</evidence>
<keyword evidence="18" id="KW-1185">Reference proteome</keyword>
<evidence type="ECO:0000256" key="15">
    <source>
        <dbReference type="SAM" id="Phobius"/>
    </source>
</evidence>
<evidence type="ECO:0000256" key="8">
    <source>
        <dbReference type="ARBA" id="ARBA00023315"/>
    </source>
</evidence>
<evidence type="ECO:0000256" key="11">
    <source>
        <dbReference type="ARBA" id="ARBA00041624"/>
    </source>
</evidence>
<evidence type="ECO:0000256" key="6">
    <source>
        <dbReference type="ARBA" id="ARBA00023139"/>
    </source>
</evidence>
<feature type="transmembrane region" description="Helical" evidence="15">
    <location>
        <begin position="140"/>
        <end position="162"/>
    </location>
</feature>